<dbReference type="Gene3D" id="1.20.870.10">
    <property type="entry name" value="Son of sevenless (SoS) protein Chain: S domain 1"/>
    <property type="match status" value="1"/>
</dbReference>
<feature type="compositionally biased region" description="Polar residues" evidence="3">
    <location>
        <begin position="299"/>
        <end position="310"/>
    </location>
</feature>
<feature type="domain" description="Ras-GEF" evidence="4">
    <location>
        <begin position="532"/>
        <end position="717"/>
    </location>
</feature>
<dbReference type="InterPro" id="IPR036028">
    <property type="entry name" value="SH3-like_dom_sf"/>
</dbReference>
<dbReference type="GO" id="GO:0005085">
    <property type="term" value="F:guanyl-nucleotide exchange factor activity"/>
    <property type="evidence" value="ECO:0007669"/>
    <property type="project" value="UniProtKB-KW"/>
</dbReference>
<feature type="region of interest" description="Disordered" evidence="3">
    <location>
        <begin position="354"/>
        <end position="375"/>
    </location>
</feature>
<dbReference type="SUPFAM" id="SSF48366">
    <property type="entry name" value="Ras GEF"/>
    <property type="match status" value="1"/>
</dbReference>
<keyword evidence="6" id="KW-1185">Reference proteome</keyword>
<reference evidence="5 6" key="1">
    <citation type="submission" date="2020-05" db="EMBL/GenBank/DDBJ databases">
        <title>Identification and distribution of gene clusters putatively required for synthesis of sphingolipid metabolism inhibitors in phylogenetically diverse species of the filamentous fungus Fusarium.</title>
        <authorList>
            <person name="Kim H.-S."/>
            <person name="Busman M."/>
            <person name="Brown D.W."/>
            <person name="Divon H."/>
            <person name="Uhlig S."/>
            <person name="Proctor R.H."/>
        </authorList>
    </citation>
    <scope>NUCLEOTIDE SEQUENCE [LARGE SCALE GENOMIC DNA]</scope>
    <source>
        <strain evidence="5 6">NRRL 25311</strain>
    </source>
</reference>
<evidence type="ECO:0000256" key="2">
    <source>
        <dbReference type="PROSITE-ProRule" id="PRU00168"/>
    </source>
</evidence>
<dbReference type="PANTHER" id="PTHR23113:SF99">
    <property type="entry name" value="RASGEF DOMAIN-CONTAINING PROTEIN"/>
    <property type="match status" value="1"/>
</dbReference>
<evidence type="ECO:0000259" key="4">
    <source>
        <dbReference type="PROSITE" id="PS50009"/>
    </source>
</evidence>
<dbReference type="InterPro" id="IPR018608">
    <property type="entry name" value="Gti1/Pac2"/>
</dbReference>
<feature type="region of interest" description="Disordered" evidence="3">
    <location>
        <begin position="299"/>
        <end position="338"/>
    </location>
</feature>
<feature type="compositionally biased region" description="Basic and acidic residues" evidence="3">
    <location>
        <begin position="381"/>
        <end position="392"/>
    </location>
</feature>
<dbReference type="Pfam" id="PF09729">
    <property type="entry name" value="Gti1_Pac2"/>
    <property type="match status" value="1"/>
</dbReference>
<evidence type="ECO:0000256" key="3">
    <source>
        <dbReference type="SAM" id="MobiDB-lite"/>
    </source>
</evidence>
<protein>
    <submittedName>
        <fullName evidence="5">Ras guanine-nucleotide exchange protein</fullName>
    </submittedName>
</protein>
<keyword evidence="1 2" id="KW-0344">Guanine-nucleotide releasing factor</keyword>
<organism evidence="5 6">
    <name type="scientific">Fusarium denticulatum</name>
    <dbReference type="NCBI Taxonomy" id="48507"/>
    <lineage>
        <taxon>Eukaryota</taxon>
        <taxon>Fungi</taxon>
        <taxon>Dikarya</taxon>
        <taxon>Ascomycota</taxon>
        <taxon>Pezizomycotina</taxon>
        <taxon>Sordariomycetes</taxon>
        <taxon>Hypocreomycetidae</taxon>
        <taxon>Hypocreales</taxon>
        <taxon>Nectriaceae</taxon>
        <taxon>Fusarium</taxon>
        <taxon>Fusarium fujikuroi species complex</taxon>
    </lineage>
</organism>
<comment type="caution">
    <text evidence="5">The sequence shown here is derived from an EMBL/GenBank/DDBJ whole genome shotgun (WGS) entry which is preliminary data.</text>
</comment>
<dbReference type="InterPro" id="IPR036964">
    <property type="entry name" value="RASGEF_cat_dom_sf"/>
</dbReference>
<feature type="region of interest" description="Disordered" evidence="3">
    <location>
        <begin position="381"/>
        <end position="400"/>
    </location>
</feature>
<dbReference type="PROSITE" id="PS50009">
    <property type="entry name" value="RASGEF_CAT"/>
    <property type="match status" value="1"/>
</dbReference>
<dbReference type="AlphaFoldDB" id="A0A8H5WQR6"/>
<dbReference type="GO" id="GO:0007264">
    <property type="term" value="P:small GTPase-mediated signal transduction"/>
    <property type="evidence" value="ECO:0007669"/>
    <property type="project" value="InterPro"/>
</dbReference>
<dbReference type="PANTHER" id="PTHR23113">
    <property type="entry name" value="GUANINE NUCLEOTIDE EXCHANGE FACTOR"/>
    <property type="match status" value="1"/>
</dbReference>
<accession>A0A8H5WQR6</accession>
<evidence type="ECO:0000256" key="1">
    <source>
        <dbReference type="ARBA" id="ARBA00022658"/>
    </source>
</evidence>
<dbReference type="Pfam" id="PF00618">
    <property type="entry name" value="RasGEF_N"/>
    <property type="match status" value="1"/>
</dbReference>
<evidence type="ECO:0000313" key="6">
    <source>
        <dbReference type="Proteomes" id="UP000562682"/>
    </source>
</evidence>
<dbReference type="Pfam" id="PF00617">
    <property type="entry name" value="RasGEF"/>
    <property type="match status" value="1"/>
</dbReference>
<evidence type="ECO:0000313" key="5">
    <source>
        <dbReference type="EMBL" id="KAF5667505.1"/>
    </source>
</evidence>
<gene>
    <name evidence="5" type="ORF">FDENT_12097</name>
</gene>
<name>A0A8H5WQR6_9HYPO</name>
<dbReference type="Gene3D" id="1.10.840.10">
    <property type="entry name" value="Ras guanine-nucleotide exchange factors catalytic domain"/>
    <property type="match status" value="1"/>
</dbReference>
<dbReference type="SMART" id="SM00147">
    <property type="entry name" value="RasGEF"/>
    <property type="match status" value="1"/>
</dbReference>
<dbReference type="EMBL" id="JAAOAK010000404">
    <property type="protein sequence ID" value="KAF5667505.1"/>
    <property type="molecule type" value="Genomic_DNA"/>
</dbReference>
<dbReference type="InterPro" id="IPR008937">
    <property type="entry name" value="Ras-like_GEF"/>
</dbReference>
<dbReference type="SUPFAM" id="SSF50044">
    <property type="entry name" value="SH3-domain"/>
    <property type="match status" value="1"/>
</dbReference>
<dbReference type="InterPro" id="IPR023578">
    <property type="entry name" value="Ras_GEF_dom_sf"/>
</dbReference>
<proteinExistence type="predicted"/>
<dbReference type="Proteomes" id="UP000562682">
    <property type="component" value="Unassembled WGS sequence"/>
</dbReference>
<dbReference type="InterPro" id="IPR000651">
    <property type="entry name" value="Ras-like_Gua-exchang_fac_N"/>
</dbReference>
<sequence>MEPTAHGFIRNAVDALLVLEACLQGRFRHTSRAPRPEEARSVIHDGAIFVCEVGASATYEWRDHSQWHDELVLAISESRAKLTIVSQGMDTPHDLDQIQIQDGLVEVQLHLCYSVAYNPWYGWTLGFDKGELGAICHVEPSGWAECSLLKCGSVGWMPLNYCNVFDPRPMKPLLKAVIKFTQALRSAPGVPVVSHVEEGDIDAIVQGVSNIMVLGYRLDTNYPQKGAWKALCPIVMCVHNRIIVLQKHLGTMRERTPIQGKKDTINRMDLVSAALEIVIKADNFLSVIQKLHKSYACRSPTNAERPNTVENRSKTSRPTADVDASNKEPDSALVKGPGKHTYTDYLALASSHGFTEHMSSSEAQEREDSGHDFRDAGSQAELERHPVCRTDDIPPQPPGHQTFIPNRSVVGRTQMAQCSLPDLIEHLVNCEPQSIRDQFAAAFFITWELFCTSEELLNALTKRPQRLTGSSAVLLRITKSIDIFQRDHSSKSPSTPTIKEDSVCSHGSNMTMDIADILFACRGDKISVVHIYHDYLAAQITSKQMQVFCTIQSRELLAGRWMAHDSKDAPNVVAMCRLTNGISVWVKESVLTEAEPASRGRVIERWILTAQHLFHLSNFDGLVVVTSGLDDSSILRLKLSWDAVSVQAKESFRSLRRIVDPSENRRTLRALFSSSPAPRLPFLGSYLSQLVFVNEYHKHKNFKEGEVSSGSSKKVIN</sequence>
<feature type="compositionally biased region" description="Basic and acidic residues" evidence="3">
    <location>
        <begin position="363"/>
        <end position="375"/>
    </location>
</feature>
<dbReference type="InterPro" id="IPR001895">
    <property type="entry name" value="RASGEF_cat_dom"/>
</dbReference>